<sequence length="481" mass="51956">MHAHPGAPPSRRRFLALSAGGAAAGAAALSGCALSTAGAAPGGGESITMMVELDDVSPELIQQARKELGIGITVVKNDITRLIAMLTNGNPPDLVRGLGALDAPYFAARGVAEDLDPYFAKSTILRTDDLDPANDVWRFDGTAQGKGPRYGMAKDFSQDAMFWYNTALFDKAGVDYPSEAEPITYEEWLENAKRLVRRKNGQTTVYGGSYNGVNLTVLLTNLTAAAGGSLFSEDFSRVDFTTSEARKALTWYVDYAKTRVGPSLIQPNPDTWDGPTYVANRMAMSGSGYWLGGMINEDPKVAEVSRLAPAPVFEGGPRLSACQAGTGMWMRKKARKKDAAWRVFEWFFGEAPAKGRAEGGWGIPTLKSLRPLMPQKEDYQKRVFKVQEAELEHFSVTPVLSASFVIAFTWTWGDFIAPMLLLSSDKTTLSVAIMTSYVTDGGLPVNNLLAAGSVMYVVPILLIFLVAQRGFVAGMSTTGLK</sequence>
<dbReference type="PANTHER" id="PTHR43649:SF31">
    <property type="entry name" value="SN-GLYCEROL-3-PHOSPHATE-BINDING PERIPLASMIC PROTEIN UGPB"/>
    <property type="match status" value="1"/>
</dbReference>
<dbReference type="InterPro" id="IPR006059">
    <property type="entry name" value="SBP"/>
</dbReference>
<evidence type="ECO:0000256" key="1">
    <source>
        <dbReference type="ARBA" id="ARBA00004141"/>
    </source>
</evidence>
<dbReference type="InterPro" id="IPR050490">
    <property type="entry name" value="Bact_solute-bd_prot1"/>
</dbReference>
<comment type="subcellular location">
    <subcellularLocation>
        <location evidence="2">Cell envelope</location>
    </subcellularLocation>
    <subcellularLocation>
        <location evidence="1">Membrane</location>
        <topology evidence="1">Multi-pass membrane protein</topology>
    </subcellularLocation>
</comment>
<protein>
    <submittedName>
        <fullName evidence="10">Sugar ABC transporter substrate-binding protein</fullName>
    </submittedName>
</protein>
<keyword evidence="4" id="KW-0813">Transport</keyword>
<evidence type="ECO:0000256" key="8">
    <source>
        <dbReference type="ARBA" id="ARBA00023136"/>
    </source>
</evidence>
<evidence type="ECO:0000256" key="5">
    <source>
        <dbReference type="ARBA" id="ARBA00022692"/>
    </source>
</evidence>
<dbReference type="Gene3D" id="3.40.190.10">
    <property type="entry name" value="Periplasmic binding protein-like II"/>
    <property type="match status" value="1"/>
</dbReference>
<keyword evidence="6" id="KW-0732">Signal</keyword>
<keyword evidence="5 9" id="KW-0812">Transmembrane</keyword>
<feature type="transmembrane region" description="Helical" evidence="9">
    <location>
        <begin position="448"/>
        <end position="467"/>
    </location>
</feature>
<keyword evidence="7 9" id="KW-1133">Transmembrane helix</keyword>
<evidence type="ECO:0000313" key="11">
    <source>
        <dbReference type="Proteomes" id="UP001500151"/>
    </source>
</evidence>
<dbReference type="EMBL" id="BAAASJ010000032">
    <property type="protein sequence ID" value="GAA2635161.1"/>
    <property type="molecule type" value="Genomic_DNA"/>
</dbReference>
<dbReference type="InterPro" id="IPR035906">
    <property type="entry name" value="MetI-like_sf"/>
</dbReference>
<evidence type="ECO:0000256" key="7">
    <source>
        <dbReference type="ARBA" id="ARBA00022989"/>
    </source>
</evidence>
<name>A0ABN3QTW8_9ACTN</name>
<evidence type="ECO:0000313" key="10">
    <source>
        <dbReference type="EMBL" id="GAA2635161.1"/>
    </source>
</evidence>
<evidence type="ECO:0000256" key="2">
    <source>
        <dbReference type="ARBA" id="ARBA00004196"/>
    </source>
</evidence>
<dbReference type="SUPFAM" id="SSF161098">
    <property type="entry name" value="MetI-like"/>
    <property type="match status" value="1"/>
</dbReference>
<proteinExistence type="inferred from homology"/>
<dbReference type="Proteomes" id="UP001500151">
    <property type="component" value="Unassembled WGS sequence"/>
</dbReference>
<dbReference type="RefSeq" id="WP_344390587.1">
    <property type="nucleotide sequence ID" value="NZ_BAAASJ010000032.1"/>
</dbReference>
<comment type="similarity">
    <text evidence="3">Belongs to the bacterial solute-binding protein 1 family.</text>
</comment>
<evidence type="ECO:0000256" key="4">
    <source>
        <dbReference type="ARBA" id="ARBA00022448"/>
    </source>
</evidence>
<evidence type="ECO:0000256" key="9">
    <source>
        <dbReference type="SAM" id="Phobius"/>
    </source>
</evidence>
<dbReference type="PANTHER" id="PTHR43649">
    <property type="entry name" value="ARABINOSE-BINDING PROTEIN-RELATED"/>
    <property type="match status" value="1"/>
</dbReference>
<comment type="caution">
    <text evidence="10">The sequence shown here is derived from an EMBL/GenBank/DDBJ whole genome shotgun (WGS) entry which is preliminary data.</text>
</comment>
<evidence type="ECO:0000256" key="3">
    <source>
        <dbReference type="ARBA" id="ARBA00008520"/>
    </source>
</evidence>
<accession>A0ABN3QTW8</accession>
<dbReference type="Pfam" id="PF01547">
    <property type="entry name" value="SBP_bac_1"/>
    <property type="match status" value="1"/>
</dbReference>
<reference evidence="10 11" key="1">
    <citation type="journal article" date="2019" name="Int. J. Syst. Evol. Microbiol.">
        <title>The Global Catalogue of Microorganisms (GCM) 10K type strain sequencing project: providing services to taxonomists for standard genome sequencing and annotation.</title>
        <authorList>
            <consortium name="The Broad Institute Genomics Platform"/>
            <consortium name="The Broad Institute Genome Sequencing Center for Infectious Disease"/>
            <person name="Wu L."/>
            <person name="Ma J."/>
        </authorList>
    </citation>
    <scope>NUCLEOTIDE SEQUENCE [LARGE SCALE GENOMIC DNA]</scope>
    <source>
        <strain evidence="10 11">JCM 4524</strain>
    </source>
</reference>
<dbReference type="SUPFAM" id="SSF53850">
    <property type="entry name" value="Periplasmic binding protein-like II"/>
    <property type="match status" value="1"/>
</dbReference>
<organism evidence="10 11">
    <name type="scientific">Streptomyces vastus</name>
    <dbReference type="NCBI Taxonomy" id="285451"/>
    <lineage>
        <taxon>Bacteria</taxon>
        <taxon>Bacillati</taxon>
        <taxon>Actinomycetota</taxon>
        <taxon>Actinomycetes</taxon>
        <taxon>Kitasatosporales</taxon>
        <taxon>Streptomycetaceae</taxon>
        <taxon>Streptomyces</taxon>
    </lineage>
</organism>
<keyword evidence="8 9" id="KW-0472">Membrane</keyword>
<dbReference type="InterPro" id="IPR006311">
    <property type="entry name" value="TAT_signal"/>
</dbReference>
<evidence type="ECO:0000256" key="6">
    <source>
        <dbReference type="ARBA" id="ARBA00022729"/>
    </source>
</evidence>
<gene>
    <name evidence="10" type="ORF">GCM10010307_31100</name>
</gene>
<keyword evidence="11" id="KW-1185">Reference proteome</keyword>
<dbReference type="PROSITE" id="PS51318">
    <property type="entry name" value="TAT"/>
    <property type="match status" value="1"/>
</dbReference>